<dbReference type="RefSeq" id="WP_188667862.1">
    <property type="nucleotide sequence ID" value="NZ_BMJI01000008.1"/>
</dbReference>
<gene>
    <name evidence="2" type="ORF">GCM10011512_16430</name>
</gene>
<organism evidence="2 3">
    <name type="scientific">Tersicoccus solisilvae</name>
    <dbReference type="NCBI Taxonomy" id="1882339"/>
    <lineage>
        <taxon>Bacteria</taxon>
        <taxon>Bacillati</taxon>
        <taxon>Actinomycetota</taxon>
        <taxon>Actinomycetes</taxon>
        <taxon>Micrococcales</taxon>
        <taxon>Micrococcaceae</taxon>
        <taxon>Tersicoccus</taxon>
    </lineage>
</organism>
<keyword evidence="3" id="KW-1185">Reference proteome</keyword>
<sequence length="141" mass="14262">MCTASRLSGTVAPLPGGGAAGSVYTGLTVRNTSGAACRLSGYPGVSFVGGGTGQQIGVPAQRDETQAPVAITLQPGRSAQARLQITRAENYGQVCNLTPADGFRVYPPSATDALFVPYTAANACGNPKIILLHVGAFQPVG</sequence>
<dbReference type="InterPro" id="IPR025326">
    <property type="entry name" value="DUF4232"/>
</dbReference>
<protein>
    <recommendedName>
        <fullName evidence="1">DUF4232 domain-containing protein</fullName>
    </recommendedName>
</protein>
<evidence type="ECO:0000259" key="1">
    <source>
        <dbReference type="Pfam" id="PF14016"/>
    </source>
</evidence>
<reference evidence="3" key="1">
    <citation type="journal article" date="2019" name="Int. J. Syst. Evol. Microbiol.">
        <title>The Global Catalogue of Microorganisms (GCM) 10K type strain sequencing project: providing services to taxonomists for standard genome sequencing and annotation.</title>
        <authorList>
            <consortium name="The Broad Institute Genomics Platform"/>
            <consortium name="The Broad Institute Genome Sequencing Center for Infectious Disease"/>
            <person name="Wu L."/>
            <person name="Ma J."/>
        </authorList>
    </citation>
    <scope>NUCLEOTIDE SEQUENCE [LARGE SCALE GENOMIC DNA]</scope>
    <source>
        <strain evidence="3">CGMCC 1.15480</strain>
    </source>
</reference>
<dbReference type="EMBL" id="BMJI01000008">
    <property type="protein sequence ID" value="GGC90212.1"/>
    <property type="molecule type" value="Genomic_DNA"/>
</dbReference>
<evidence type="ECO:0000313" key="2">
    <source>
        <dbReference type="EMBL" id="GGC90212.1"/>
    </source>
</evidence>
<dbReference type="Proteomes" id="UP000597761">
    <property type="component" value="Unassembled WGS sequence"/>
</dbReference>
<comment type="caution">
    <text evidence="2">The sequence shown here is derived from an EMBL/GenBank/DDBJ whole genome shotgun (WGS) entry which is preliminary data.</text>
</comment>
<name>A0ABQ1P3U8_9MICC</name>
<dbReference type="Pfam" id="PF14016">
    <property type="entry name" value="DUF4232"/>
    <property type="match status" value="1"/>
</dbReference>
<accession>A0ABQ1P3U8</accession>
<feature type="domain" description="DUF4232" evidence="1">
    <location>
        <begin position="2"/>
        <end position="137"/>
    </location>
</feature>
<evidence type="ECO:0000313" key="3">
    <source>
        <dbReference type="Proteomes" id="UP000597761"/>
    </source>
</evidence>
<proteinExistence type="predicted"/>